<dbReference type="PANTHER" id="PTHR24252:SF7">
    <property type="entry name" value="HYALIN"/>
    <property type="match status" value="1"/>
</dbReference>
<feature type="domain" description="Peptidase S1" evidence="3">
    <location>
        <begin position="49"/>
        <end position="284"/>
    </location>
</feature>
<feature type="chain" id="PRO_5047516688" evidence="2">
    <location>
        <begin position="16"/>
        <end position="284"/>
    </location>
</feature>
<dbReference type="InterPro" id="IPR043504">
    <property type="entry name" value="Peptidase_S1_PA_chymotrypsin"/>
</dbReference>
<dbReference type="RefSeq" id="XP_052747923.1">
    <property type="nucleotide sequence ID" value="XM_052891963.1"/>
</dbReference>
<dbReference type="Proteomes" id="UP001652740">
    <property type="component" value="Unplaced"/>
</dbReference>
<dbReference type="PANTHER" id="PTHR24252">
    <property type="entry name" value="ACROSIN-RELATED"/>
    <property type="match status" value="1"/>
</dbReference>
<organism evidence="4 5">
    <name type="scientific">Galleria mellonella</name>
    <name type="common">Greater wax moth</name>
    <dbReference type="NCBI Taxonomy" id="7137"/>
    <lineage>
        <taxon>Eukaryota</taxon>
        <taxon>Metazoa</taxon>
        <taxon>Ecdysozoa</taxon>
        <taxon>Arthropoda</taxon>
        <taxon>Hexapoda</taxon>
        <taxon>Insecta</taxon>
        <taxon>Pterygota</taxon>
        <taxon>Neoptera</taxon>
        <taxon>Endopterygota</taxon>
        <taxon>Lepidoptera</taxon>
        <taxon>Glossata</taxon>
        <taxon>Ditrysia</taxon>
        <taxon>Pyraloidea</taxon>
        <taxon>Pyralidae</taxon>
        <taxon>Galleriinae</taxon>
        <taxon>Galleria</taxon>
    </lineage>
</organism>
<dbReference type="SMART" id="SM00020">
    <property type="entry name" value="Tryp_SPc"/>
    <property type="match status" value="1"/>
</dbReference>
<dbReference type="CDD" id="cd00190">
    <property type="entry name" value="Tryp_SPc"/>
    <property type="match status" value="1"/>
</dbReference>
<dbReference type="Pfam" id="PF00089">
    <property type="entry name" value="Trypsin"/>
    <property type="match status" value="1"/>
</dbReference>
<gene>
    <name evidence="5" type="primary">LOC128200028</name>
</gene>
<dbReference type="PROSITE" id="PS00134">
    <property type="entry name" value="TRYPSIN_HIS"/>
    <property type="match status" value="1"/>
</dbReference>
<dbReference type="InterPro" id="IPR001254">
    <property type="entry name" value="Trypsin_dom"/>
</dbReference>
<keyword evidence="4" id="KW-1185">Reference proteome</keyword>
<dbReference type="InterPro" id="IPR009003">
    <property type="entry name" value="Peptidase_S1_PA"/>
</dbReference>
<dbReference type="GeneID" id="128200028"/>
<name>A0ABM3MA36_GALME</name>
<evidence type="ECO:0000313" key="4">
    <source>
        <dbReference type="Proteomes" id="UP001652740"/>
    </source>
</evidence>
<protein>
    <submittedName>
        <fullName evidence="5">Collagenase-like</fullName>
    </submittedName>
</protein>
<evidence type="ECO:0000256" key="1">
    <source>
        <dbReference type="ARBA" id="ARBA00023157"/>
    </source>
</evidence>
<dbReference type="InterPro" id="IPR018114">
    <property type="entry name" value="TRYPSIN_HIS"/>
</dbReference>
<dbReference type="InterPro" id="IPR001314">
    <property type="entry name" value="Peptidase_S1A"/>
</dbReference>
<keyword evidence="1" id="KW-1015">Disulfide bond</keyword>
<proteinExistence type="predicted"/>
<reference evidence="5" key="1">
    <citation type="submission" date="2025-08" db="UniProtKB">
        <authorList>
            <consortium name="RefSeq"/>
        </authorList>
    </citation>
    <scope>IDENTIFICATION</scope>
    <source>
        <tissue evidence="5">Whole larvae</tissue>
    </source>
</reference>
<dbReference type="SUPFAM" id="SSF50494">
    <property type="entry name" value="Trypsin-like serine proteases"/>
    <property type="match status" value="1"/>
</dbReference>
<feature type="signal peptide" evidence="2">
    <location>
        <begin position="1"/>
        <end position="15"/>
    </location>
</feature>
<dbReference type="PRINTS" id="PR00722">
    <property type="entry name" value="CHYMOTRYPSIN"/>
</dbReference>
<accession>A0ABM3MA36</accession>
<evidence type="ECO:0000256" key="2">
    <source>
        <dbReference type="SAM" id="SignalP"/>
    </source>
</evidence>
<evidence type="ECO:0000313" key="5">
    <source>
        <dbReference type="RefSeq" id="XP_052747923.1"/>
    </source>
</evidence>
<dbReference type="PROSITE" id="PS50240">
    <property type="entry name" value="TRYPSIN_DOM"/>
    <property type="match status" value="1"/>
</dbReference>
<keyword evidence="2" id="KW-0732">Signal</keyword>
<evidence type="ECO:0000259" key="3">
    <source>
        <dbReference type="PROSITE" id="PS50240"/>
    </source>
</evidence>
<sequence>MKLLLLVSLVGSVLAKEPIGLYYHENVGIPLAAAIKRSEEAGDFDGSRITGGWTAALGDHPHFGGLLITLQSGAISLCGSTLLSNTRALTAAHCWTDGQQTASELTIVLGSLLLFSGGTRVTSSSVTVHENYNSSNINNDIAIINLNWVAYTNYIQPVSLPTTLANENFVDQWSWTVGFGATGEDSPITQNQFLSHAQLQVITNEECVSVYGSDVVVSSTICVSGADGRNVCAGDSGGPLWVWNGLQRTLIGVTSFTAAAGCQRGFPTGFARITSFLSWIQNRL</sequence>
<dbReference type="Gene3D" id="2.40.10.10">
    <property type="entry name" value="Trypsin-like serine proteases"/>
    <property type="match status" value="2"/>
</dbReference>